<accession>A0A9D2HPR1</accession>
<dbReference type="SUPFAM" id="SSF46689">
    <property type="entry name" value="Homeodomain-like"/>
    <property type="match status" value="1"/>
</dbReference>
<dbReference type="InterPro" id="IPR009057">
    <property type="entry name" value="Homeodomain-like_sf"/>
</dbReference>
<evidence type="ECO:0000259" key="5">
    <source>
        <dbReference type="PROSITE" id="PS50045"/>
    </source>
</evidence>
<dbReference type="PROSITE" id="PS00675">
    <property type="entry name" value="SIGMA54_INTERACT_1"/>
    <property type="match status" value="1"/>
</dbReference>
<dbReference type="InterPro" id="IPR002197">
    <property type="entry name" value="HTH_Fis"/>
</dbReference>
<dbReference type="InterPro" id="IPR029016">
    <property type="entry name" value="GAF-like_dom_sf"/>
</dbReference>
<dbReference type="AlphaFoldDB" id="A0A9D2HPR1"/>
<evidence type="ECO:0000256" key="1">
    <source>
        <dbReference type="ARBA" id="ARBA00022741"/>
    </source>
</evidence>
<dbReference type="GO" id="GO:0043565">
    <property type="term" value="F:sequence-specific DNA binding"/>
    <property type="evidence" value="ECO:0007669"/>
    <property type="project" value="InterPro"/>
</dbReference>
<protein>
    <submittedName>
        <fullName evidence="6">Sigma 54-interacting transcriptional regulator</fullName>
    </submittedName>
</protein>
<dbReference type="InterPro" id="IPR003593">
    <property type="entry name" value="AAA+_ATPase"/>
</dbReference>
<dbReference type="SUPFAM" id="SSF52540">
    <property type="entry name" value="P-loop containing nucleoside triphosphate hydrolases"/>
    <property type="match status" value="1"/>
</dbReference>
<feature type="domain" description="Sigma-54 factor interaction" evidence="5">
    <location>
        <begin position="331"/>
        <end position="561"/>
    </location>
</feature>
<comment type="caution">
    <text evidence="6">The sequence shown here is derived from an EMBL/GenBank/DDBJ whole genome shotgun (WGS) entry which is preliminary data.</text>
</comment>
<reference evidence="6" key="2">
    <citation type="submission" date="2021-04" db="EMBL/GenBank/DDBJ databases">
        <authorList>
            <person name="Gilroy R."/>
        </authorList>
    </citation>
    <scope>NUCLEOTIDE SEQUENCE</scope>
    <source>
        <strain evidence="6">5032</strain>
    </source>
</reference>
<organism evidence="6 7">
    <name type="scientific">Candidatus Desulfovibrio intestinavium</name>
    <dbReference type="NCBI Taxonomy" id="2838534"/>
    <lineage>
        <taxon>Bacteria</taxon>
        <taxon>Pseudomonadati</taxon>
        <taxon>Thermodesulfobacteriota</taxon>
        <taxon>Desulfovibrionia</taxon>
        <taxon>Desulfovibrionales</taxon>
        <taxon>Desulfovibrionaceae</taxon>
        <taxon>Desulfovibrio</taxon>
    </lineage>
</organism>
<keyword evidence="1" id="KW-0547">Nucleotide-binding</keyword>
<dbReference type="Gene3D" id="3.30.450.40">
    <property type="match status" value="1"/>
</dbReference>
<dbReference type="InterPro" id="IPR025662">
    <property type="entry name" value="Sigma_54_int_dom_ATP-bd_1"/>
</dbReference>
<dbReference type="InterPro" id="IPR002078">
    <property type="entry name" value="Sigma_54_int"/>
</dbReference>
<evidence type="ECO:0000313" key="6">
    <source>
        <dbReference type="EMBL" id="HJA79689.1"/>
    </source>
</evidence>
<proteinExistence type="predicted"/>
<reference evidence="6" key="1">
    <citation type="journal article" date="2021" name="PeerJ">
        <title>Extensive microbial diversity within the chicken gut microbiome revealed by metagenomics and culture.</title>
        <authorList>
            <person name="Gilroy R."/>
            <person name="Ravi A."/>
            <person name="Getino M."/>
            <person name="Pursley I."/>
            <person name="Horton D.L."/>
            <person name="Alikhan N.F."/>
            <person name="Baker D."/>
            <person name="Gharbi K."/>
            <person name="Hall N."/>
            <person name="Watson M."/>
            <person name="Adriaenssens E.M."/>
            <person name="Foster-Nyarko E."/>
            <person name="Jarju S."/>
            <person name="Secka A."/>
            <person name="Antonio M."/>
            <person name="Oren A."/>
            <person name="Chaudhuri R.R."/>
            <person name="La Ragione R."/>
            <person name="Hildebrand F."/>
            <person name="Pallen M.J."/>
        </authorList>
    </citation>
    <scope>NUCLEOTIDE SEQUENCE</scope>
    <source>
        <strain evidence="6">5032</strain>
    </source>
</reference>
<evidence type="ECO:0000313" key="7">
    <source>
        <dbReference type="Proteomes" id="UP000823821"/>
    </source>
</evidence>
<dbReference type="EMBL" id="DWZD01000047">
    <property type="protein sequence ID" value="HJA79689.1"/>
    <property type="molecule type" value="Genomic_DNA"/>
</dbReference>
<evidence type="ECO:0000256" key="3">
    <source>
        <dbReference type="ARBA" id="ARBA00023015"/>
    </source>
</evidence>
<name>A0A9D2HPR1_9BACT</name>
<sequence length="652" mass="73619">MKYALPSENMRQEILQRSYMRSRTYGISPDQKCAPESSRLKPRDLDHLRQANKVLLELVLRQMGVLHQILVDSSYAMAIADKEGYILEVTGHRAMLDEYRIRKCLPGYRWTERDVGTCSIGLVLTEKRPIMLLEGEMFNQHAAHVTNSAAPIFDHRDIFLGVLNISGPASATHLHTLGLVIQATATIRAQLAEIENQQNMALKDQYLMVLLESDRRGIIALDKNGCIVHHNTKARKMLCLPEDAIGAPLDAVVASSFKIQPFSAQKRGFSEREISYRVQGQMRSFVATLDPVTLPNGRFAGSLLLLVEKQQVINLVNSLSGVQAKFSFKSIISRSKELEKTLQYCRQAAKSPSPVLLFGETGTGKELFAQAIHNASDRRGKPFISINCGAIPRELLESELFGYEEGAFTGASRKGHPGKLELAHHGTLFLDEVGDMPLDMQVKLLRVLQSGEVHRLGSRTPLHLDFRVIAATNVDLKLSMRNKEFREDLFYRISTFFIKIPPLREREGDIELLANFFLKRFSGTLGRADMSFSPEALELLLRYSWPGNVRQLESIVERTVNLCQRNVIEPGDLDMPQELPASAMREVEEEDAHSTLDDVCYRYIARLMRAEHDNIRRVAAILDISRQTLYRKLEVMALRGIYQLPGARLSHD</sequence>
<dbReference type="Pfam" id="PF02954">
    <property type="entry name" value="HTH_8"/>
    <property type="match status" value="1"/>
</dbReference>
<dbReference type="Proteomes" id="UP000823821">
    <property type="component" value="Unassembled WGS sequence"/>
</dbReference>
<dbReference type="Gene3D" id="1.10.10.60">
    <property type="entry name" value="Homeodomain-like"/>
    <property type="match status" value="1"/>
</dbReference>
<dbReference type="InterPro" id="IPR027417">
    <property type="entry name" value="P-loop_NTPase"/>
</dbReference>
<dbReference type="PANTHER" id="PTHR32071:SF57">
    <property type="entry name" value="C4-DICARBOXYLATE TRANSPORT TRANSCRIPTIONAL REGULATORY PROTEIN DCTD"/>
    <property type="match status" value="1"/>
</dbReference>
<dbReference type="Gene3D" id="1.10.8.60">
    <property type="match status" value="1"/>
</dbReference>
<dbReference type="InterPro" id="IPR035965">
    <property type="entry name" value="PAS-like_dom_sf"/>
</dbReference>
<dbReference type="Pfam" id="PF00158">
    <property type="entry name" value="Sigma54_activat"/>
    <property type="match status" value="1"/>
</dbReference>
<dbReference type="CDD" id="cd00009">
    <property type="entry name" value="AAA"/>
    <property type="match status" value="1"/>
</dbReference>
<dbReference type="GO" id="GO:0006355">
    <property type="term" value="P:regulation of DNA-templated transcription"/>
    <property type="evidence" value="ECO:0007669"/>
    <property type="project" value="InterPro"/>
</dbReference>
<dbReference type="PANTHER" id="PTHR32071">
    <property type="entry name" value="TRANSCRIPTIONAL REGULATORY PROTEIN"/>
    <property type="match status" value="1"/>
</dbReference>
<keyword evidence="3" id="KW-0805">Transcription regulation</keyword>
<dbReference type="PROSITE" id="PS50045">
    <property type="entry name" value="SIGMA54_INTERACT_4"/>
    <property type="match status" value="1"/>
</dbReference>
<keyword evidence="4" id="KW-0804">Transcription</keyword>
<dbReference type="InterPro" id="IPR058031">
    <property type="entry name" value="AAA_lid_NorR"/>
</dbReference>
<dbReference type="SUPFAM" id="SSF55785">
    <property type="entry name" value="PYP-like sensor domain (PAS domain)"/>
    <property type="match status" value="1"/>
</dbReference>
<keyword evidence="2" id="KW-0067">ATP-binding</keyword>
<dbReference type="FunFam" id="3.40.50.300:FF:000006">
    <property type="entry name" value="DNA-binding transcriptional regulator NtrC"/>
    <property type="match status" value="1"/>
</dbReference>
<dbReference type="Gene3D" id="3.30.450.20">
    <property type="entry name" value="PAS domain"/>
    <property type="match status" value="1"/>
</dbReference>
<dbReference type="Pfam" id="PF25601">
    <property type="entry name" value="AAA_lid_14"/>
    <property type="match status" value="1"/>
</dbReference>
<dbReference type="SMART" id="SM00382">
    <property type="entry name" value="AAA"/>
    <property type="match status" value="1"/>
</dbReference>
<dbReference type="GO" id="GO:0005524">
    <property type="term" value="F:ATP binding"/>
    <property type="evidence" value="ECO:0007669"/>
    <property type="project" value="UniProtKB-KW"/>
</dbReference>
<dbReference type="Gene3D" id="3.40.50.300">
    <property type="entry name" value="P-loop containing nucleotide triphosphate hydrolases"/>
    <property type="match status" value="1"/>
</dbReference>
<gene>
    <name evidence="6" type="ORF">H9784_09030</name>
</gene>
<evidence type="ECO:0000256" key="2">
    <source>
        <dbReference type="ARBA" id="ARBA00022840"/>
    </source>
</evidence>
<evidence type="ECO:0000256" key="4">
    <source>
        <dbReference type="ARBA" id="ARBA00023163"/>
    </source>
</evidence>